<organism evidence="1 2">
    <name type="scientific">Rubroshorea leprosula</name>
    <dbReference type="NCBI Taxonomy" id="152421"/>
    <lineage>
        <taxon>Eukaryota</taxon>
        <taxon>Viridiplantae</taxon>
        <taxon>Streptophyta</taxon>
        <taxon>Embryophyta</taxon>
        <taxon>Tracheophyta</taxon>
        <taxon>Spermatophyta</taxon>
        <taxon>Magnoliopsida</taxon>
        <taxon>eudicotyledons</taxon>
        <taxon>Gunneridae</taxon>
        <taxon>Pentapetalae</taxon>
        <taxon>rosids</taxon>
        <taxon>malvids</taxon>
        <taxon>Malvales</taxon>
        <taxon>Dipterocarpaceae</taxon>
        <taxon>Rubroshorea</taxon>
    </lineage>
</organism>
<comment type="caution">
    <text evidence="1">The sequence shown here is derived from an EMBL/GenBank/DDBJ whole genome shotgun (WGS) entry which is preliminary data.</text>
</comment>
<evidence type="ECO:0000313" key="2">
    <source>
        <dbReference type="Proteomes" id="UP001054252"/>
    </source>
</evidence>
<sequence>MGHLDGRHEFPRFCIAGTMDMKACLLQKFSPVERNQDTIAISIDIELASSICYHNPH</sequence>
<reference evidence="1 2" key="1">
    <citation type="journal article" date="2021" name="Commun. Biol.">
        <title>The genome of Shorea leprosula (Dipterocarpaceae) highlights the ecological relevance of drought in aseasonal tropical rainforests.</title>
        <authorList>
            <person name="Ng K.K.S."/>
            <person name="Kobayashi M.J."/>
            <person name="Fawcett J.A."/>
            <person name="Hatakeyama M."/>
            <person name="Paape T."/>
            <person name="Ng C.H."/>
            <person name="Ang C.C."/>
            <person name="Tnah L.H."/>
            <person name="Lee C.T."/>
            <person name="Nishiyama T."/>
            <person name="Sese J."/>
            <person name="O'Brien M.J."/>
            <person name="Copetti D."/>
            <person name="Mohd Noor M.I."/>
            <person name="Ong R.C."/>
            <person name="Putra M."/>
            <person name="Sireger I.Z."/>
            <person name="Indrioko S."/>
            <person name="Kosugi Y."/>
            <person name="Izuno A."/>
            <person name="Isagi Y."/>
            <person name="Lee S.L."/>
            <person name="Shimizu K.K."/>
        </authorList>
    </citation>
    <scope>NUCLEOTIDE SEQUENCE [LARGE SCALE GENOMIC DNA]</scope>
    <source>
        <strain evidence="1">214</strain>
    </source>
</reference>
<dbReference type="AlphaFoldDB" id="A0AAV5IHH2"/>
<proteinExistence type="predicted"/>
<evidence type="ECO:0000313" key="1">
    <source>
        <dbReference type="EMBL" id="GKU97591.1"/>
    </source>
</evidence>
<protein>
    <submittedName>
        <fullName evidence="1">Uncharacterized protein</fullName>
    </submittedName>
</protein>
<dbReference type="EMBL" id="BPVZ01000011">
    <property type="protein sequence ID" value="GKU97591.1"/>
    <property type="molecule type" value="Genomic_DNA"/>
</dbReference>
<accession>A0AAV5IHH2</accession>
<dbReference type="Proteomes" id="UP001054252">
    <property type="component" value="Unassembled WGS sequence"/>
</dbReference>
<keyword evidence="2" id="KW-1185">Reference proteome</keyword>
<gene>
    <name evidence="1" type="ORF">SLEP1_g10721</name>
</gene>
<name>A0AAV5IHH2_9ROSI</name>